<protein>
    <submittedName>
        <fullName evidence="2">Uncharacterized protein</fullName>
    </submittedName>
</protein>
<feature type="transmembrane region" description="Helical" evidence="1">
    <location>
        <begin position="84"/>
        <end position="103"/>
    </location>
</feature>
<evidence type="ECO:0000313" key="2">
    <source>
        <dbReference type="EMBL" id="QGZ99999.1"/>
    </source>
</evidence>
<name>A0A857DFE3_9FIRM</name>
<proteinExistence type="predicted"/>
<evidence type="ECO:0000256" key="1">
    <source>
        <dbReference type="SAM" id="Phobius"/>
    </source>
</evidence>
<sequence length="143" mass="15523">MDTITLPQTFFTLQDLSSLGGTVIAVYVIVSFLKDYLKILGKRISKDGSGDWIVRPSSVLISFLIIIWTLVIREEVSAENIGLAIINAFLVALIAGAAHDYIVAPTKEKAVLQAMDKENLKNNLENQGSSEAKNISNSNNISG</sequence>
<dbReference type="AlphaFoldDB" id="A0A857DFE3"/>
<accession>A0A857DFE3</accession>
<keyword evidence="1" id="KW-0812">Transmembrane</keyword>
<feature type="transmembrane region" description="Helical" evidence="1">
    <location>
        <begin position="16"/>
        <end position="33"/>
    </location>
</feature>
<dbReference type="RefSeq" id="WP_019225097.1">
    <property type="nucleotide sequence ID" value="NZ_CP046996.1"/>
</dbReference>
<feature type="transmembrane region" description="Helical" evidence="1">
    <location>
        <begin position="53"/>
        <end position="72"/>
    </location>
</feature>
<reference evidence="2 3" key="1">
    <citation type="submission" date="2019-12" db="EMBL/GenBank/DDBJ databases">
        <title>Sequence classification of anaerobic respiratory reductive dehalogenases: First we see many, then we see few.</title>
        <authorList>
            <person name="Molenda O."/>
            <person name="Puentes Jacome L.A."/>
            <person name="Cao X."/>
            <person name="Nesbo C.L."/>
            <person name="Tang S."/>
            <person name="Morson N."/>
            <person name="Patron J."/>
            <person name="Lomheim L."/>
            <person name="Wishart D.S."/>
            <person name="Edwards E.A."/>
        </authorList>
    </citation>
    <scope>NUCLEOTIDE SEQUENCE [LARGE SCALE GENOMIC DNA]</scope>
    <source>
        <strain evidence="2 3">12DCA</strain>
    </source>
</reference>
<dbReference type="Proteomes" id="UP000430508">
    <property type="component" value="Chromosome"/>
</dbReference>
<gene>
    <name evidence="2" type="ORF">GQ588_04730</name>
</gene>
<evidence type="ECO:0000313" key="3">
    <source>
        <dbReference type="Proteomes" id="UP000430508"/>
    </source>
</evidence>
<keyword evidence="1" id="KW-0472">Membrane</keyword>
<dbReference type="EMBL" id="CP046996">
    <property type="protein sequence ID" value="QGZ99999.1"/>
    <property type="molecule type" value="Genomic_DNA"/>
</dbReference>
<keyword evidence="1" id="KW-1133">Transmembrane helix</keyword>
<organism evidence="2 3">
    <name type="scientific">Dehalobacter restrictus</name>
    <dbReference type="NCBI Taxonomy" id="55583"/>
    <lineage>
        <taxon>Bacteria</taxon>
        <taxon>Bacillati</taxon>
        <taxon>Bacillota</taxon>
        <taxon>Clostridia</taxon>
        <taxon>Eubacteriales</taxon>
        <taxon>Desulfitobacteriaceae</taxon>
        <taxon>Dehalobacter</taxon>
    </lineage>
</organism>